<dbReference type="GO" id="GO:0003677">
    <property type="term" value="F:DNA binding"/>
    <property type="evidence" value="ECO:0007669"/>
    <property type="project" value="InterPro"/>
</dbReference>
<dbReference type="SUPFAM" id="SSF53098">
    <property type="entry name" value="Ribonuclease H-like"/>
    <property type="match status" value="1"/>
</dbReference>
<evidence type="ECO:0000259" key="6">
    <source>
        <dbReference type="SMART" id="SM00479"/>
    </source>
</evidence>
<reference evidence="7" key="2">
    <citation type="submission" date="2020-01" db="EMBL/GenBank/DDBJ databases">
        <authorList>
            <person name="Campanaro S."/>
        </authorList>
    </citation>
    <scope>NUCLEOTIDE SEQUENCE</scope>
    <source>
        <strain evidence="7">AS06rmzACSIP_7</strain>
    </source>
</reference>
<evidence type="ECO:0000256" key="5">
    <source>
        <dbReference type="ARBA" id="ARBA00026073"/>
    </source>
</evidence>
<dbReference type="InterPro" id="IPR006054">
    <property type="entry name" value="DnaQ"/>
</dbReference>
<dbReference type="InterPro" id="IPR036397">
    <property type="entry name" value="RNaseH_sf"/>
</dbReference>
<keyword evidence="2" id="KW-0378">Hydrolase</keyword>
<feature type="domain" description="Exonuclease" evidence="6">
    <location>
        <begin position="2"/>
        <end position="126"/>
    </location>
</feature>
<accession>A0A971S295</accession>
<dbReference type="PANTHER" id="PTHR30231:SF4">
    <property type="entry name" value="PROTEIN NEN2"/>
    <property type="match status" value="1"/>
</dbReference>
<dbReference type="EMBL" id="JAAYEE010000246">
    <property type="protein sequence ID" value="NLW36394.1"/>
    <property type="molecule type" value="Genomic_DNA"/>
</dbReference>
<dbReference type="PANTHER" id="PTHR30231">
    <property type="entry name" value="DNA POLYMERASE III SUBUNIT EPSILON"/>
    <property type="match status" value="1"/>
</dbReference>
<dbReference type="GO" id="GO:0008408">
    <property type="term" value="F:3'-5' exonuclease activity"/>
    <property type="evidence" value="ECO:0007669"/>
    <property type="project" value="TreeGrafter"/>
</dbReference>
<sequence>IYTRKPISKAAQKVHGITAKMLAGQPEATEVLSSFRQFIGTSTLVAHNAAFDVGFLQWECMRVGFFLNNRHRCTLKMSRRLFPGLPDYKLETVARHLGIQVDVKRRHRALDDARLAAQVWVEMRKR</sequence>
<evidence type="ECO:0000313" key="7">
    <source>
        <dbReference type="EMBL" id="NLW36394.1"/>
    </source>
</evidence>
<organism evidence="7 8">
    <name type="scientific">Syntrophorhabdus aromaticivorans</name>
    <dbReference type="NCBI Taxonomy" id="328301"/>
    <lineage>
        <taxon>Bacteria</taxon>
        <taxon>Pseudomonadati</taxon>
        <taxon>Thermodesulfobacteriota</taxon>
        <taxon>Syntrophorhabdia</taxon>
        <taxon>Syntrophorhabdales</taxon>
        <taxon>Syntrophorhabdaceae</taxon>
        <taxon>Syntrophorhabdus</taxon>
    </lineage>
</organism>
<dbReference type="Pfam" id="PF00929">
    <property type="entry name" value="RNase_T"/>
    <property type="match status" value="1"/>
</dbReference>
<gene>
    <name evidence="7" type="ORF">GXY80_13110</name>
</gene>
<dbReference type="GO" id="GO:0006260">
    <property type="term" value="P:DNA replication"/>
    <property type="evidence" value="ECO:0007669"/>
    <property type="project" value="InterPro"/>
</dbReference>
<evidence type="ECO:0000256" key="1">
    <source>
        <dbReference type="ARBA" id="ARBA00022722"/>
    </source>
</evidence>
<dbReference type="NCBIfam" id="TIGR00573">
    <property type="entry name" value="dnaq"/>
    <property type="match status" value="1"/>
</dbReference>
<dbReference type="Proteomes" id="UP000777265">
    <property type="component" value="Unassembled WGS sequence"/>
</dbReference>
<dbReference type="FunFam" id="3.30.420.10:FF:000045">
    <property type="entry name" value="3'-5' exonuclease DinG"/>
    <property type="match status" value="1"/>
</dbReference>
<protein>
    <submittedName>
        <fullName evidence="7">3'-5' exonuclease</fullName>
    </submittedName>
</protein>
<comment type="subunit">
    <text evidence="5">DNA polymerase III contains a core (composed of alpha, epsilon and theta chains) that associates with a tau subunit. This core dimerizes to form the POLIII' complex. PolIII' associates with the gamma complex (composed of gamma, delta, delta', psi and chi chains) and with the beta chain to form the complete DNA polymerase III complex.</text>
</comment>
<feature type="non-terminal residue" evidence="7">
    <location>
        <position position="1"/>
    </location>
</feature>
<comment type="function">
    <text evidence="4">DNA polymerase III is a complex, multichain enzyme responsible for most of the replicative synthesis in bacteria. The epsilon subunit contain the editing function and is a proofreading 3'-5' exonuclease.</text>
</comment>
<dbReference type="CDD" id="cd06127">
    <property type="entry name" value="DEDDh"/>
    <property type="match status" value="1"/>
</dbReference>
<dbReference type="GO" id="GO:0003887">
    <property type="term" value="F:DNA-directed DNA polymerase activity"/>
    <property type="evidence" value="ECO:0007669"/>
    <property type="project" value="InterPro"/>
</dbReference>
<dbReference type="AlphaFoldDB" id="A0A971S295"/>
<keyword evidence="1" id="KW-0540">Nuclease</keyword>
<dbReference type="InterPro" id="IPR012337">
    <property type="entry name" value="RNaseH-like_sf"/>
</dbReference>
<dbReference type="SMART" id="SM00479">
    <property type="entry name" value="EXOIII"/>
    <property type="match status" value="1"/>
</dbReference>
<name>A0A971S295_9BACT</name>
<evidence type="ECO:0000313" key="8">
    <source>
        <dbReference type="Proteomes" id="UP000777265"/>
    </source>
</evidence>
<dbReference type="Gene3D" id="3.30.420.10">
    <property type="entry name" value="Ribonuclease H-like superfamily/Ribonuclease H"/>
    <property type="match status" value="1"/>
</dbReference>
<proteinExistence type="predicted"/>
<evidence type="ECO:0000256" key="2">
    <source>
        <dbReference type="ARBA" id="ARBA00022801"/>
    </source>
</evidence>
<comment type="caution">
    <text evidence="7">The sequence shown here is derived from an EMBL/GenBank/DDBJ whole genome shotgun (WGS) entry which is preliminary data.</text>
</comment>
<evidence type="ECO:0000256" key="3">
    <source>
        <dbReference type="ARBA" id="ARBA00022839"/>
    </source>
</evidence>
<keyword evidence="3 7" id="KW-0269">Exonuclease</keyword>
<reference evidence="7" key="1">
    <citation type="journal article" date="2020" name="Biotechnol. Biofuels">
        <title>New insights from the biogas microbiome by comprehensive genome-resolved metagenomics of nearly 1600 species originating from multiple anaerobic digesters.</title>
        <authorList>
            <person name="Campanaro S."/>
            <person name="Treu L."/>
            <person name="Rodriguez-R L.M."/>
            <person name="Kovalovszki A."/>
            <person name="Ziels R.M."/>
            <person name="Maus I."/>
            <person name="Zhu X."/>
            <person name="Kougias P.G."/>
            <person name="Basile A."/>
            <person name="Luo G."/>
            <person name="Schluter A."/>
            <person name="Konstantinidis K.T."/>
            <person name="Angelidaki I."/>
        </authorList>
    </citation>
    <scope>NUCLEOTIDE SEQUENCE</scope>
    <source>
        <strain evidence="7">AS06rmzACSIP_7</strain>
    </source>
</reference>
<evidence type="ECO:0000256" key="4">
    <source>
        <dbReference type="ARBA" id="ARBA00025483"/>
    </source>
</evidence>
<dbReference type="InterPro" id="IPR013520">
    <property type="entry name" value="Ribonucl_H"/>
</dbReference>